<comment type="caution">
    <text evidence="2">The sequence shown here is derived from an EMBL/GenBank/DDBJ whole genome shotgun (WGS) entry which is preliminary data.</text>
</comment>
<name>A0A967F0C4_9PROT</name>
<dbReference type="SUPFAM" id="SSF54593">
    <property type="entry name" value="Glyoxalase/Bleomycin resistance protein/Dihydroxybiphenyl dioxygenase"/>
    <property type="match status" value="1"/>
</dbReference>
<accession>A0A967F0C4</accession>
<organism evidence="2 3">
    <name type="scientific">Pelagibius litoralis</name>
    <dbReference type="NCBI Taxonomy" id="374515"/>
    <lineage>
        <taxon>Bacteria</taxon>
        <taxon>Pseudomonadati</taxon>
        <taxon>Pseudomonadota</taxon>
        <taxon>Alphaproteobacteria</taxon>
        <taxon>Rhodospirillales</taxon>
        <taxon>Rhodovibrionaceae</taxon>
        <taxon>Pelagibius</taxon>
    </lineage>
</organism>
<dbReference type="EMBL" id="JAAQPH010000016">
    <property type="protein sequence ID" value="NIA70766.1"/>
    <property type="molecule type" value="Genomic_DNA"/>
</dbReference>
<dbReference type="Pfam" id="PF00903">
    <property type="entry name" value="Glyoxalase"/>
    <property type="match status" value="1"/>
</dbReference>
<protein>
    <submittedName>
        <fullName evidence="2">VOC family protein</fullName>
    </submittedName>
</protein>
<evidence type="ECO:0000313" key="2">
    <source>
        <dbReference type="EMBL" id="NIA70766.1"/>
    </source>
</evidence>
<dbReference type="PANTHER" id="PTHR36503:SF1">
    <property type="entry name" value="BLR2520 PROTEIN"/>
    <property type="match status" value="1"/>
</dbReference>
<gene>
    <name evidence="2" type="ORF">HBA54_19380</name>
</gene>
<dbReference type="InterPro" id="IPR004360">
    <property type="entry name" value="Glyas_Fos-R_dOase_dom"/>
</dbReference>
<evidence type="ECO:0000259" key="1">
    <source>
        <dbReference type="PROSITE" id="PS51819"/>
    </source>
</evidence>
<dbReference type="PROSITE" id="PS51819">
    <property type="entry name" value="VOC"/>
    <property type="match status" value="1"/>
</dbReference>
<keyword evidence="3" id="KW-1185">Reference proteome</keyword>
<feature type="domain" description="VOC" evidence="1">
    <location>
        <begin position="4"/>
        <end position="131"/>
    </location>
</feature>
<dbReference type="InterPro" id="IPR029068">
    <property type="entry name" value="Glyas_Bleomycin-R_OHBP_Dase"/>
</dbReference>
<sequence length="149" mass="15968">MEQRLTMVTLGVRDLARAQAFYEQGLGWTLGEGVEGQVAFYQLGGMLLGLYNLEALAKDAKLRLAPLEPGKTLGGITLAYNVRDEAAVDAALAEAEAAGATILKPAEKVFWGGYSGYFADPDGHPWEVAFNPFWTLNDDGSVTLGKKDG</sequence>
<dbReference type="AlphaFoldDB" id="A0A967F0C4"/>
<dbReference type="Gene3D" id="3.10.180.10">
    <property type="entry name" value="2,3-Dihydroxybiphenyl 1,2-Dioxygenase, domain 1"/>
    <property type="match status" value="1"/>
</dbReference>
<proteinExistence type="predicted"/>
<dbReference type="RefSeq" id="WP_167227721.1">
    <property type="nucleotide sequence ID" value="NZ_JAAQPH010000016.1"/>
</dbReference>
<reference evidence="2" key="1">
    <citation type="submission" date="2020-03" db="EMBL/GenBank/DDBJ databases">
        <title>Genome of Pelagibius litoralis DSM 21314T.</title>
        <authorList>
            <person name="Wang G."/>
        </authorList>
    </citation>
    <scope>NUCLEOTIDE SEQUENCE</scope>
    <source>
        <strain evidence="2">DSM 21314</strain>
    </source>
</reference>
<dbReference type="InterPro" id="IPR037523">
    <property type="entry name" value="VOC_core"/>
</dbReference>
<dbReference type="PANTHER" id="PTHR36503">
    <property type="entry name" value="BLR2520 PROTEIN"/>
    <property type="match status" value="1"/>
</dbReference>
<evidence type="ECO:0000313" key="3">
    <source>
        <dbReference type="Proteomes" id="UP000761264"/>
    </source>
</evidence>
<dbReference type="Proteomes" id="UP000761264">
    <property type="component" value="Unassembled WGS sequence"/>
</dbReference>